<gene>
    <name evidence="1" type="ORF">LCGC14_0740250</name>
</gene>
<dbReference type="EMBL" id="LAZR01001745">
    <property type="protein sequence ID" value="KKN39746.1"/>
    <property type="molecule type" value="Genomic_DNA"/>
</dbReference>
<name>A0A0F9SRS5_9ZZZZ</name>
<proteinExistence type="predicted"/>
<dbReference type="AlphaFoldDB" id="A0A0F9SRS5"/>
<dbReference type="Gene3D" id="3.40.50.300">
    <property type="entry name" value="P-loop containing nucleotide triphosphate hydrolases"/>
    <property type="match status" value="1"/>
</dbReference>
<protein>
    <submittedName>
        <fullName evidence="1">Uncharacterized protein</fullName>
    </submittedName>
</protein>
<sequence>MPKEIIWQPNPGAQTSFLSAIDREVLMGGAVSGGKTDGLWAAPLRWIWSPYHRAILFRREKDDLQEIIDRTRMVYNKICPGAKWVSSRSRWEFPTGAKIWMGSSELAKDIEAWKTFEFNFIGFDELTTFEKSQYLYMLSRNRNKVAASLPYQMRSGTNPDGLGHEWVFKRFVDGKTPYVSYRYISEVTDPKGRTTELELTRKFIPATIFDNPAVGDRDAYIAGLQQLGEGLADALIYGRWDYFRGQMFPRSACPIPEVPPEIKSQDHYVIRALDYGWTDPTVVQWWIVYPNLYIRPVLELAHEVKIREASIPTIVHLMRKAEERLASKNVNMPVRLPVIDPSTKQRDARDANRSIKDLFEENGLWFNSAITDRAAGWAYIRTLMENKQVCHWKGQGGYLISTIYQLVRRPGTEDIKDKQNDHSADTFRYAAMAFYEGTGQAIGSEQEKLSGKQDQYYPQLMKRLQEAQRGTSLNLGDGF</sequence>
<dbReference type="Pfam" id="PF03237">
    <property type="entry name" value="Terminase_6N"/>
    <property type="match status" value="1"/>
</dbReference>
<accession>A0A0F9SRS5</accession>
<evidence type="ECO:0000313" key="1">
    <source>
        <dbReference type="EMBL" id="KKN39746.1"/>
    </source>
</evidence>
<reference evidence="1" key="1">
    <citation type="journal article" date="2015" name="Nature">
        <title>Complex archaea that bridge the gap between prokaryotes and eukaryotes.</title>
        <authorList>
            <person name="Spang A."/>
            <person name="Saw J.H."/>
            <person name="Jorgensen S.L."/>
            <person name="Zaremba-Niedzwiedzka K."/>
            <person name="Martijn J."/>
            <person name="Lind A.E."/>
            <person name="van Eijk R."/>
            <person name="Schleper C."/>
            <person name="Guy L."/>
            <person name="Ettema T.J."/>
        </authorList>
    </citation>
    <scope>NUCLEOTIDE SEQUENCE</scope>
</reference>
<organism evidence="1">
    <name type="scientific">marine sediment metagenome</name>
    <dbReference type="NCBI Taxonomy" id="412755"/>
    <lineage>
        <taxon>unclassified sequences</taxon>
        <taxon>metagenomes</taxon>
        <taxon>ecological metagenomes</taxon>
    </lineage>
</organism>
<comment type="caution">
    <text evidence="1">The sequence shown here is derived from an EMBL/GenBank/DDBJ whole genome shotgun (WGS) entry which is preliminary data.</text>
</comment>
<dbReference type="Gene3D" id="3.30.420.280">
    <property type="match status" value="1"/>
</dbReference>
<dbReference type="InterPro" id="IPR027417">
    <property type="entry name" value="P-loop_NTPase"/>
</dbReference>